<keyword evidence="2" id="KW-0472">Membrane</keyword>
<keyword evidence="2" id="KW-1133">Transmembrane helix</keyword>
<evidence type="ECO:0000256" key="1">
    <source>
        <dbReference type="SAM" id="MobiDB-lite"/>
    </source>
</evidence>
<feature type="compositionally biased region" description="Polar residues" evidence="1">
    <location>
        <begin position="1519"/>
        <end position="1576"/>
    </location>
</feature>
<dbReference type="InterPro" id="IPR013783">
    <property type="entry name" value="Ig-like_fold"/>
</dbReference>
<dbReference type="Gene3D" id="2.60.40.10">
    <property type="entry name" value="Immunoglobulins"/>
    <property type="match status" value="4"/>
</dbReference>
<feature type="domain" description="PKD" evidence="3">
    <location>
        <begin position="1266"/>
        <end position="1348"/>
    </location>
</feature>
<dbReference type="InterPro" id="IPR015943">
    <property type="entry name" value="WD40/YVTN_repeat-like_dom_sf"/>
</dbReference>
<feature type="region of interest" description="Disordered" evidence="1">
    <location>
        <begin position="1281"/>
        <end position="1300"/>
    </location>
</feature>
<dbReference type="InterPro" id="IPR022409">
    <property type="entry name" value="PKD/Chitinase_dom"/>
</dbReference>
<accession>A0AAV3T660</accession>
<feature type="region of interest" description="Disordered" evidence="1">
    <location>
        <begin position="1351"/>
        <end position="1423"/>
    </location>
</feature>
<feature type="region of interest" description="Disordered" evidence="1">
    <location>
        <begin position="1256"/>
        <end position="1275"/>
    </location>
</feature>
<dbReference type="Proteomes" id="UP001500420">
    <property type="component" value="Unassembled WGS sequence"/>
</dbReference>
<evidence type="ECO:0000313" key="4">
    <source>
        <dbReference type="EMBL" id="GAA0665999.1"/>
    </source>
</evidence>
<dbReference type="Gene3D" id="2.130.10.10">
    <property type="entry name" value="YVTN repeat-like/Quinoprotein amine dehydrogenase"/>
    <property type="match status" value="1"/>
</dbReference>
<feature type="region of interest" description="Disordered" evidence="1">
    <location>
        <begin position="1510"/>
        <end position="1581"/>
    </location>
</feature>
<dbReference type="PANTHER" id="PTHR34512:SF30">
    <property type="entry name" value="OUTER MEMBRANE PROTEIN ASSEMBLY FACTOR BAMB"/>
    <property type="match status" value="1"/>
</dbReference>
<proteinExistence type="predicted"/>
<dbReference type="EMBL" id="BAAADV010000001">
    <property type="protein sequence ID" value="GAA0665999.1"/>
    <property type="molecule type" value="Genomic_DNA"/>
</dbReference>
<dbReference type="InterPro" id="IPR035986">
    <property type="entry name" value="PKD_dom_sf"/>
</dbReference>
<evidence type="ECO:0000259" key="3">
    <source>
        <dbReference type="PROSITE" id="PS50093"/>
    </source>
</evidence>
<evidence type="ECO:0000256" key="2">
    <source>
        <dbReference type="SAM" id="Phobius"/>
    </source>
</evidence>
<dbReference type="SMART" id="SM00089">
    <property type="entry name" value="PKD"/>
    <property type="match status" value="3"/>
</dbReference>
<dbReference type="InterPro" id="IPR002372">
    <property type="entry name" value="PQQ_rpt_dom"/>
</dbReference>
<reference evidence="4 5" key="1">
    <citation type="journal article" date="2019" name="Int. J. Syst. Evol. Microbiol.">
        <title>The Global Catalogue of Microorganisms (GCM) 10K type strain sequencing project: providing services to taxonomists for standard genome sequencing and annotation.</title>
        <authorList>
            <consortium name="The Broad Institute Genomics Platform"/>
            <consortium name="The Broad Institute Genome Sequencing Center for Infectious Disease"/>
            <person name="Wu L."/>
            <person name="Ma J."/>
        </authorList>
    </citation>
    <scope>NUCLEOTIDE SEQUENCE [LARGE SCALE GENOMIC DNA]</scope>
    <source>
        <strain evidence="4 5">JCM 16328</strain>
    </source>
</reference>
<protein>
    <recommendedName>
        <fullName evidence="3">PKD domain-containing protein</fullName>
    </recommendedName>
</protein>
<feature type="transmembrane region" description="Helical" evidence="2">
    <location>
        <begin position="1583"/>
        <end position="1602"/>
    </location>
</feature>
<dbReference type="PANTHER" id="PTHR34512">
    <property type="entry name" value="CELL SURFACE PROTEIN"/>
    <property type="match status" value="1"/>
</dbReference>
<sequence>MFAAIDRRILAIGAVLLLITTPIGTAAGSTAVEQSSASTGESVEYQTGTDVKGSLSDIRELNQRVRINPREDVTLAPGQNYTVAVVTAVDTGSLIENPSITDPKLEVNVSGTGDASPEITGIVSSERAYGERHDQLSTDNFTLVGEELYAGSVHRTMVRIHVPEEADTITVEARAGRSGSYDNTANSRANQTYTVSRAENRTEEIARLAESRSRTAEDLAEKYDTLINGRSVEEIVDRGMQQTFIQSGLFVKDVYSLSFTGSKLSTATGAKSIVTQFDDYYESTQTEEKFDGPWVGPIIQAENRMLQEGLQQKQMTRVERAGRTGYALEKLAQLSEEEATAWRNGNRDRAVKLLKKQHELVTIEKDIHPDTILKDKDGNHFQPGEFRLPQEAYDQRQAVDYNRNELTLFTTPYFKGVEQYASETASAIGTVALPLARPPKLRVGLENKEHVERHMSSSGTFNATFAVTNGARAGATSREAYLSVVASNETLSIKDVTQVDDRSDAELPGTNVATGDDPVFTHDGDRESIDGTLLDINEQYDPGETNVYNVTLQRNENTDQQATLTYRAAFQPAIHDGNDQSEFVRRPTDDMSGVERGVQGWYVYNVSGDSTPPEAAIAVNKESPSAGEQVTFDASASTDDTGIRSYAWDLDDDGDYERYGRNVTKTYSESGNQGARVKVTDVGGNVDRGGVELDVKPGVDLVVSDLQVNRTAAFRDQPVRVTATVTNEGTKASDYGFRPLFDGQGPAKFTFDERIEEGGLAPGETAQLNFTGRVGSAGTWKLKIDDYLHRTTIPDPVTVDVQAKPVVRIDRTPNHATVGEEVTASIANSTDPDGAIDSWEWDLDNDGTFEESGTEQTWTASEPGVETYRVRLTDDDGHSVTRTRQFAVHRPSDWPTAGRENGRSASTDAVMGPKSDVEVAWEKKLNESLTISDSLQGTPIVVNDTVYAGIELGSNGRVSAFDKQTGETRWTKSIQPEVTGSPVTWGDTLIVPVENGTPAEESLVTFDRHTGERLWQQTNASGSPAIVNGTAYTPSGDAVDVDTGEMVWSTGRTADGVAVSDSRVFLPIGSRLVALRASNGSVAWDRRNVQTGFAAPAVADGTLFTGDGRVRALDAATGETRWQRAIGGRNTSQEVSPALANGTVYFSTHNDSRAVGGRLVALNASTGDEEWTATYPHWGESAPIVVNGTVYVGSNACEEVCDTTYYPDGIVWAFDAETGEEYWTFRVDEHLRSAPSASDGKLYVGNGMGTLRALGGDTTPPDNSPPDAALSANATNVTVRTPIRFTGESSSDPDGDSLAYEWDFDGDDAVDATGETVTRAFDASGNYTVSLTVSDGEATADDTVAISVANATNESGGATDEGNESGGNESGGSTDDGETGGLTPTIPSGGGGTIDPVPDEDPSTSNASNESEANATTGPKNGSITIVEVTPETTSLSPDETVGVSVTVERTARTTEAAQLNLTTDGRRLDAASVAFSSNESRTAELTATFDEPGTYPLTVDGSEAATITVEQQGEESRNGTATHNGTEAGNGTGSENETAAGNETEPANVSGTQNGTAVRNGTSAENGTEATNESDAAQPDSVPGFGVVPALVAFLVLAIGARRRTS</sequence>
<dbReference type="InterPro" id="IPR018391">
    <property type="entry name" value="PQQ_b-propeller_rpt"/>
</dbReference>
<dbReference type="InterPro" id="IPR011047">
    <property type="entry name" value="Quinoprotein_ADH-like_sf"/>
</dbReference>
<name>A0AAV3T660_9EURY</name>
<dbReference type="Pfam" id="PF18911">
    <property type="entry name" value="PKD_4"/>
    <property type="match status" value="3"/>
</dbReference>
<feature type="region of interest" description="Disordered" evidence="1">
    <location>
        <begin position="504"/>
        <end position="526"/>
    </location>
</feature>
<dbReference type="Gene3D" id="2.40.10.480">
    <property type="match status" value="2"/>
</dbReference>
<evidence type="ECO:0000313" key="5">
    <source>
        <dbReference type="Proteomes" id="UP001500420"/>
    </source>
</evidence>
<keyword evidence="2" id="KW-0812">Transmembrane</keyword>
<feature type="compositionally biased region" description="Low complexity" evidence="1">
    <location>
        <begin position="1403"/>
        <end position="1417"/>
    </location>
</feature>
<dbReference type="PROSITE" id="PS50093">
    <property type="entry name" value="PKD"/>
    <property type="match status" value="2"/>
</dbReference>
<gene>
    <name evidence="4" type="ORF">GCM10009020_08970</name>
</gene>
<dbReference type="Pfam" id="PF13360">
    <property type="entry name" value="PQQ_2"/>
    <property type="match status" value="2"/>
</dbReference>
<comment type="caution">
    <text evidence="4">The sequence shown here is derived from an EMBL/GenBank/DDBJ whole genome shotgun (WGS) entry which is preliminary data.</text>
</comment>
<dbReference type="SUPFAM" id="SSF49299">
    <property type="entry name" value="PKD domain"/>
    <property type="match status" value="3"/>
</dbReference>
<dbReference type="InterPro" id="IPR000601">
    <property type="entry name" value="PKD_dom"/>
</dbReference>
<organism evidence="4 5">
    <name type="scientific">Natronoarchaeum mannanilyticum</name>
    <dbReference type="NCBI Taxonomy" id="926360"/>
    <lineage>
        <taxon>Archaea</taxon>
        <taxon>Methanobacteriati</taxon>
        <taxon>Methanobacteriota</taxon>
        <taxon>Stenosarchaea group</taxon>
        <taxon>Halobacteria</taxon>
        <taxon>Halobacteriales</taxon>
        <taxon>Natronoarchaeaceae</taxon>
    </lineage>
</organism>
<dbReference type="SUPFAM" id="SSF50998">
    <property type="entry name" value="Quinoprotein alcohol dehydrogenase-like"/>
    <property type="match status" value="2"/>
</dbReference>
<dbReference type="CDD" id="cd00146">
    <property type="entry name" value="PKD"/>
    <property type="match status" value="3"/>
</dbReference>
<feature type="region of interest" description="Disordered" evidence="1">
    <location>
        <begin position="891"/>
        <end position="913"/>
    </location>
</feature>
<feature type="domain" description="PKD" evidence="3">
    <location>
        <begin position="613"/>
        <end position="685"/>
    </location>
</feature>
<keyword evidence="5" id="KW-1185">Reference proteome</keyword>
<dbReference type="SMART" id="SM00564">
    <property type="entry name" value="PQQ"/>
    <property type="match status" value="6"/>
</dbReference>